<dbReference type="CDD" id="cd06234">
    <property type="entry name" value="M14_PaCCP-like"/>
    <property type="match status" value="1"/>
</dbReference>
<feature type="active site" description="Proton donor/acceptor" evidence="12">
    <location>
        <position position="334"/>
    </location>
</feature>
<evidence type="ECO:0000256" key="7">
    <source>
        <dbReference type="ARBA" id="ARBA00039449"/>
    </source>
</evidence>
<dbReference type="InterPro" id="IPR029063">
    <property type="entry name" value="SAM-dependent_MTases_sf"/>
</dbReference>
<evidence type="ECO:0000256" key="5">
    <source>
        <dbReference type="ARBA" id="ARBA00022691"/>
    </source>
</evidence>
<evidence type="ECO:0000313" key="14">
    <source>
        <dbReference type="EMBL" id="KOO20818.1"/>
    </source>
</evidence>
<dbReference type="EC" id="2.1.1.244" evidence="6"/>
<dbReference type="SUPFAM" id="SSF53187">
    <property type="entry name" value="Zn-dependent exopeptidases"/>
    <property type="match status" value="1"/>
</dbReference>
<dbReference type="GO" id="GO:0008270">
    <property type="term" value="F:zinc ion binding"/>
    <property type="evidence" value="ECO:0007669"/>
    <property type="project" value="InterPro"/>
</dbReference>
<sequence length="748" mass="80920">MYDPRTELEGCNHMQWFAFRSTVLHPYAAADAWSTTYEIVNAGLCSYMKGWDGLEVCVSHDLQTWRRVPSTRYDAPSGTLRWSWMHNAAQPTTFFAYFEPYPYDRQLALVMRCASATAPGLEVSSLGQSLGGREIDVITVGTGPLHAWIIHRQHPGEPQAAFFAEGLLARLLGLERQGSIDGLTAQMLEAFTWHVVPSMNPDGGSAGHLRTNLAGANLNREWAPTGSYEAPSLERSPEVYHVLRAMQRTGVDFFCDVHGDEGLPFCFCAGNEGTPNWGPRLRALHGAFVGAYARANPDMQARFGYEPDSPGGANPAVGGNQVGMRFDCLAVTLEMPFKDNAANAAARRSGKAFDGHRCAMLGASLVDALAHVHTALRGVPVPRFELPDDAYVRPTEDVNEIRAFLDAQARAARGAARDGQGEGAGGGAQGNETTILWSNNDMKGTLWTSAEQREQWYDRSKAYWEWDGLHGKGKTNDGVMSGIGPLHDADIADSLAFITGGLQPIWPAPFFFPDARALDVGAGIGRVAGALLLDLCGEVDLVDGSASHLHEARAALGEPLGEPLAPGTSEPIGGRRETIGRGRVGRYLCSDLQDFVPLASHPYDLIWIQWTTMYLTDADLTRLLRDCREALAPGGVIVLKDNVIDELKGPKGLVDGRYVVDELDASVSRTRSHLLDLVNEAGLAIVASATANLKSEELDGLLKNNGWSEMHPVAMLALRSAEGPQVARSEDGIDNGDGGGSVFGWVFR</sequence>
<comment type="catalytic activity">
    <reaction evidence="9">
        <text>N-terminal L-seryl-L-prolyl-L-lysyl-[protein] + 3 S-adenosyl-L-methionine = N-terminal N,N,N-trimethyl-L-seryl-L-prolyl-L-lysyl-[protein] + 3 S-adenosyl-L-homocysteine + 3 H(+)</text>
        <dbReference type="Rhea" id="RHEA:54724"/>
        <dbReference type="Rhea" id="RHEA-COMP:13789"/>
        <dbReference type="Rhea" id="RHEA-COMP:13973"/>
        <dbReference type="ChEBI" id="CHEBI:15378"/>
        <dbReference type="ChEBI" id="CHEBI:57856"/>
        <dbReference type="ChEBI" id="CHEBI:59789"/>
        <dbReference type="ChEBI" id="CHEBI:138061"/>
        <dbReference type="ChEBI" id="CHEBI:138317"/>
        <dbReference type="EC" id="2.1.1.244"/>
    </reaction>
</comment>
<feature type="domain" description="Peptidase M14" evidence="13">
    <location>
        <begin position="99"/>
        <end position="372"/>
    </location>
</feature>
<dbReference type="Proteomes" id="UP000037460">
    <property type="component" value="Unassembled WGS sequence"/>
</dbReference>
<accession>A0A0M0J3I5</accession>
<evidence type="ECO:0000256" key="10">
    <source>
        <dbReference type="ARBA" id="ARBA00047885"/>
    </source>
</evidence>
<keyword evidence="4" id="KW-0808">Transferase</keyword>
<evidence type="ECO:0000256" key="2">
    <source>
        <dbReference type="ARBA" id="ARBA00009059"/>
    </source>
</evidence>
<dbReference type="Gene3D" id="2.60.40.3120">
    <property type="match status" value="1"/>
</dbReference>
<dbReference type="GO" id="GO:0032259">
    <property type="term" value="P:methylation"/>
    <property type="evidence" value="ECO:0007669"/>
    <property type="project" value="UniProtKB-KW"/>
</dbReference>
<dbReference type="Pfam" id="PF05891">
    <property type="entry name" value="Methyltransf_PK"/>
    <property type="match status" value="1"/>
</dbReference>
<evidence type="ECO:0000256" key="9">
    <source>
        <dbReference type="ARBA" id="ARBA00047306"/>
    </source>
</evidence>
<organism evidence="14 15">
    <name type="scientific">Chrysochromulina tobinii</name>
    <dbReference type="NCBI Taxonomy" id="1460289"/>
    <lineage>
        <taxon>Eukaryota</taxon>
        <taxon>Haptista</taxon>
        <taxon>Haptophyta</taxon>
        <taxon>Prymnesiophyceae</taxon>
        <taxon>Prymnesiales</taxon>
        <taxon>Chrysochromulinaceae</taxon>
        <taxon>Chrysochromulina</taxon>
    </lineage>
</organism>
<comment type="catalytic activity">
    <reaction evidence="11">
        <text>N-terminal L-alanyl-L-prolyl-L-lysyl-[protein] + 3 S-adenosyl-L-methionine = N-terminal N,N,N-trimethyl-L-alanyl-L-prolyl-L-lysyl-[protein] + 3 S-adenosyl-L-homocysteine + 3 H(+)</text>
        <dbReference type="Rhea" id="RHEA:54712"/>
        <dbReference type="Rhea" id="RHEA-COMP:13785"/>
        <dbReference type="Rhea" id="RHEA-COMP:13971"/>
        <dbReference type="ChEBI" id="CHEBI:15378"/>
        <dbReference type="ChEBI" id="CHEBI:57856"/>
        <dbReference type="ChEBI" id="CHEBI:59789"/>
        <dbReference type="ChEBI" id="CHEBI:138057"/>
        <dbReference type="ChEBI" id="CHEBI:138315"/>
        <dbReference type="EC" id="2.1.1.244"/>
    </reaction>
</comment>
<dbReference type="InterPro" id="IPR000834">
    <property type="entry name" value="Peptidase_M14"/>
</dbReference>
<protein>
    <recommendedName>
        <fullName evidence="7">Alpha N-terminal protein methyltransferase 1</fullName>
        <ecNumber evidence="6">2.1.1.244</ecNumber>
    </recommendedName>
    <alternativeName>
        <fullName evidence="8">X-Pro-Lys N-terminal protein methyltransferase 1</fullName>
    </alternativeName>
</protein>
<dbReference type="GO" id="GO:0006508">
    <property type="term" value="P:proteolysis"/>
    <property type="evidence" value="ECO:0007669"/>
    <property type="project" value="InterPro"/>
</dbReference>
<evidence type="ECO:0000256" key="3">
    <source>
        <dbReference type="ARBA" id="ARBA00022603"/>
    </source>
</evidence>
<gene>
    <name evidence="14" type="ORF">Ctob_000018</name>
</gene>
<dbReference type="AlphaFoldDB" id="A0A0M0J3I5"/>
<dbReference type="SUPFAM" id="SSF53335">
    <property type="entry name" value="S-adenosyl-L-methionine-dependent methyltransferases"/>
    <property type="match status" value="1"/>
</dbReference>
<dbReference type="EMBL" id="JWZX01003409">
    <property type="protein sequence ID" value="KOO20818.1"/>
    <property type="molecule type" value="Genomic_DNA"/>
</dbReference>
<comment type="similarity">
    <text evidence="1 12">Belongs to the peptidase M14 family.</text>
</comment>
<dbReference type="CDD" id="cd02440">
    <property type="entry name" value="AdoMet_MTases"/>
    <property type="match status" value="1"/>
</dbReference>
<comment type="catalytic activity">
    <reaction evidence="10">
        <text>N-terminal L-prolyl-L-prolyl-L-lysyl-[protein] + 2 S-adenosyl-L-methionine = N-terminal N,N-dimethyl-L-prolyl-L-prolyl-L-lysyl-[protein] + 2 S-adenosyl-L-homocysteine + 2 H(+)</text>
        <dbReference type="Rhea" id="RHEA:54736"/>
        <dbReference type="Rhea" id="RHEA-COMP:13787"/>
        <dbReference type="Rhea" id="RHEA-COMP:13974"/>
        <dbReference type="ChEBI" id="CHEBI:15378"/>
        <dbReference type="ChEBI" id="CHEBI:57856"/>
        <dbReference type="ChEBI" id="CHEBI:59789"/>
        <dbReference type="ChEBI" id="CHEBI:138059"/>
        <dbReference type="ChEBI" id="CHEBI:138318"/>
        <dbReference type="EC" id="2.1.1.244"/>
    </reaction>
</comment>
<dbReference type="PROSITE" id="PS52035">
    <property type="entry name" value="PEPTIDASE_M14"/>
    <property type="match status" value="1"/>
</dbReference>
<evidence type="ECO:0000256" key="6">
    <source>
        <dbReference type="ARBA" id="ARBA00039112"/>
    </source>
</evidence>
<dbReference type="PANTHER" id="PTHR12753">
    <property type="entry name" value="AD-003 - RELATED"/>
    <property type="match status" value="1"/>
</dbReference>
<keyword evidence="14" id="KW-0645">Protease</keyword>
<evidence type="ECO:0000256" key="11">
    <source>
        <dbReference type="ARBA" id="ARBA00048167"/>
    </source>
</evidence>
<name>A0A0M0J3I5_9EUKA</name>
<dbReference type="Pfam" id="PF18027">
    <property type="entry name" value="Pepdidase_M14_N"/>
    <property type="match status" value="1"/>
</dbReference>
<dbReference type="Gene3D" id="3.40.630.10">
    <property type="entry name" value="Zn peptidases"/>
    <property type="match status" value="1"/>
</dbReference>
<evidence type="ECO:0000256" key="12">
    <source>
        <dbReference type="PROSITE-ProRule" id="PRU01379"/>
    </source>
</evidence>
<dbReference type="PANTHER" id="PTHR12753:SF0">
    <property type="entry name" value="ALPHA N-TERMINAL PROTEIN METHYLTRANSFERASE 1"/>
    <property type="match status" value="1"/>
</dbReference>
<evidence type="ECO:0000313" key="15">
    <source>
        <dbReference type="Proteomes" id="UP000037460"/>
    </source>
</evidence>
<dbReference type="GO" id="GO:0071885">
    <property type="term" value="F:N-terminal protein N-methyltransferase activity"/>
    <property type="evidence" value="ECO:0007669"/>
    <property type="project" value="UniProtKB-EC"/>
</dbReference>
<dbReference type="Pfam" id="PF00246">
    <property type="entry name" value="Peptidase_M14"/>
    <property type="match status" value="1"/>
</dbReference>
<keyword evidence="14" id="KW-0378">Hydrolase</keyword>
<comment type="similarity">
    <text evidence="2">Belongs to the methyltransferase superfamily. NTM1 family.</text>
</comment>
<keyword evidence="5" id="KW-0949">S-adenosyl-L-methionine</keyword>
<keyword evidence="3" id="KW-0489">Methyltransferase</keyword>
<evidence type="ECO:0000259" key="13">
    <source>
        <dbReference type="PROSITE" id="PS52035"/>
    </source>
</evidence>
<keyword evidence="15" id="KW-1185">Reference proteome</keyword>
<keyword evidence="14" id="KW-0121">Carboxypeptidase</keyword>
<reference evidence="15" key="1">
    <citation type="journal article" date="2015" name="PLoS Genet.">
        <title>Genome Sequence and Transcriptome Analyses of Chrysochromulina tobin: Metabolic Tools for Enhanced Algal Fitness in the Prominent Order Prymnesiales (Haptophyceae).</title>
        <authorList>
            <person name="Hovde B.T."/>
            <person name="Deodato C.R."/>
            <person name="Hunsperger H.M."/>
            <person name="Ryken S.A."/>
            <person name="Yost W."/>
            <person name="Jha R.K."/>
            <person name="Patterson J."/>
            <person name="Monnat R.J. Jr."/>
            <person name="Barlow S.B."/>
            <person name="Starkenburg S.R."/>
            <person name="Cattolico R.A."/>
        </authorList>
    </citation>
    <scope>NUCLEOTIDE SEQUENCE</scope>
    <source>
        <strain evidence="15">CCMP291</strain>
    </source>
</reference>
<dbReference type="GO" id="GO:0005737">
    <property type="term" value="C:cytoplasm"/>
    <property type="evidence" value="ECO:0007669"/>
    <property type="project" value="TreeGrafter"/>
</dbReference>
<dbReference type="InterPro" id="IPR008576">
    <property type="entry name" value="MeTrfase_NTM1"/>
</dbReference>
<evidence type="ECO:0000256" key="1">
    <source>
        <dbReference type="ARBA" id="ARBA00005988"/>
    </source>
</evidence>
<dbReference type="InterPro" id="IPR040626">
    <property type="entry name" value="Pepdidase_M14_N"/>
</dbReference>
<dbReference type="Gene3D" id="3.40.50.150">
    <property type="entry name" value="Vaccinia Virus protein VP39"/>
    <property type="match status" value="1"/>
</dbReference>
<dbReference type="GO" id="GO:0004181">
    <property type="term" value="F:metallocarboxypeptidase activity"/>
    <property type="evidence" value="ECO:0007669"/>
    <property type="project" value="InterPro"/>
</dbReference>
<dbReference type="OrthoDB" id="10253041at2759"/>
<comment type="caution">
    <text evidence="14">The sequence shown here is derived from an EMBL/GenBank/DDBJ whole genome shotgun (WGS) entry which is preliminary data.</text>
</comment>
<proteinExistence type="inferred from homology"/>
<evidence type="ECO:0000256" key="4">
    <source>
        <dbReference type="ARBA" id="ARBA00022679"/>
    </source>
</evidence>
<evidence type="ECO:0000256" key="8">
    <source>
        <dbReference type="ARBA" id="ARBA00043129"/>
    </source>
</evidence>